<comment type="caution">
    <text evidence="1">The sequence shown here is derived from an EMBL/GenBank/DDBJ whole genome shotgun (WGS) entry which is preliminary data.</text>
</comment>
<dbReference type="EMBL" id="BAABIZ010000002">
    <property type="protein sequence ID" value="GAA5104344.1"/>
    <property type="molecule type" value="Genomic_DNA"/>
</dbReference>
<dbReference type="InterPro" id="IPR035899">
    <property type="entry name" value="DBL_dom_sf"/>
</dbReference>
<evidence type="ECO:0000313" key="1">
    <source>
        <dbReference type="EMBL" id="GAA5104344.1"/>
    </source>
</evidence>
<protein>
    <submittedName>
        <fullName evidence="1">Uncharacterized protein</fullName>
    </submittedName>
</protein>
<dbReference type="Proteomes" id="UP001500864">
    <property type="component" value="Unassembled WGS sequence"/>
</dbReference>
<reference evidence="2" key="1">
    <citation type="journal article" date="2019" name="Int. J. Syst. Evol. Microbiol.">
        <title>The Global Catalogue of Microorganisms (GCM) 10K type strain sequencing project: providing services to taxonomists for standard genome sequencing and annotation.</title>
        <authorList>
            <consortium name="The Broad Institute Genomics Platform"/>
            <consortium name="The Broad Institute Genome Sequencing Center for Infectious Disease"/>
            <person name="Wu L."/>
            <person name="Ma J."/>
        </authorList>
    </citation>
    <scope>NUCLEOTIDE SEQUENCE [LARGE SCALE GENOMIC DNA]</scope>
    <source>
        <strain evidence="2">JCM 17712</strain>
    </source>
</reference>
<evidence type="ECO:0000313" key="2">
    <source>
        <dbReference type="Proteomes" id="UP001500864"/>
    </source>
</evidence>
<keyword evidence="2" id="KW-1185">Reference proteome</keyword>
<gene>
    <name evidence="1" type="ORF">GCM10023261_02530</name>
</gene>
<organism evidence="1 2">
    <name type="scientific">Bartonella jaculi</name>
    <dbReference type="NCBI Taxonomy" id="686226"/>
    <lineage>
        <taxon>Bacteria</taxon>
        <taxon>Pseudomonadati</taxon>
        <taxon>Pseudomonadota</taxon>
        <taxon>Alphaproteobacteria</taxon>
        <taxon>Hyphomicrobiales</taxon>
        <taxon>Bartonellaceae</taxon>
        <taxon>Bartonella</taxon>
    </lineage>
</organism>
<dbReference type="SUPFAM" id="SSF48065">
    <property type="entry name" value="DBL homology domain (DH-domain)"/>
    <property type="match status" value="1"/>
</dbReference>
<name>A0ABP9MYS1_9HYPH</name>
<dbReference type="RefSeq" id="WP_345114060.1">
    <property type="nucleotide sequence ID" value="NZ_BAABIZ010000002.1"/>
</dbReference>
<accession>A0ABP9MYS1</accession>
<proteinExistence type="predicted"/>
<sequence>MAEEQVTIAEEEEEEIAEKEKFSFLHIANYSLTEDFLLKMEKVQKELDENALKVSTRYLAAYYGMMQSYTTYLSNQPKVMAILKNNNITPKDFVAGCKVLEHLLMMLFQVTEGSEEDKLSPSERDIVLKNVEFGKKHMYRITSISRKVCE</sequence>